<evidence type="ECO:0000313" key="4">
    <source>
        <dbReference type="EMBL" id="MES1923362.1"/>
    </source>
</evidence>
<reference evidence="4 5" key="1">
    <citation type="journal article" date="2024" name="BMC Biol.">
        <title>Comparative genomics of Ascetosporea gives new insight into the evolutionary basis for animal parasitism in Rhizaria.</title>
        <authorList>
            <person name="Hiltunen Thoren M."/>
            <person name="Onut-Brannstrom I."/>
            <person name="Alfjorden A."/>
            <person name="Peckova H."/>
            <person name="Swords F."/>
            <person name="Hooper C."/>
            <person name="Holzer A.S."/>
            <person name="Bass D."/>
            <person name="Burki F."/>
        </authorList>
    </citation>
    <scope>NUCLEOTIDE SEQUENCE [LARGE SCALE GENOMIC DNA]</scope>
    <source>
        <strain evidence="4">20-A016</strain>
    </source>
</reference>
<dbReference type="EC" id="5.6.2.1" evidence="2"/>
<name>A0ABV2AVD5_9EUKA</name>
<evidence type="ECO:0000259" key="3">
    <source>
        <dbReference type="PROSITE" id="PS52039"/>
    </source>
</evidence>
<dbReference type="InterPro" id="IPR013824">
    <property type="entry name" value="Topo_IA_cen_sub1"/>
</dbReference>
<comment type="function">
    <text evidence="2">Introduces a single-strand break via transesterification at a target site in duplex DNA. Releases the supercoiling and torsional tension of DNA introduced during the DNA replication and transcription by transiently cleaving and rejoining one strand of the DNA duplex. The scissile phosphodiester is attacked by the catalytic tyrosine of the enzyme, resulting in the formation of a DNA-(5'-phosphotyrosyl)-enzyme intermediate and the expulsion of a 3'-OH DNA strand.</text>
</comment>
<dbReference type="Pfam" id="PF01131">
    <property type="entry name" value="Topoisom_bac"/>
    <property type="match status" value="1"/>
</dbReference>
<keyword evidence="2" id="KW-0799">Topoisomerase</keyword>
<feature type="non-terminal residue" evidence="4">
    <location>
        <position position="129"/>
    </location>
</feature>
<proteinExistence type="inferred from homology"/>
<dbReference type="InterPro" id="IPR023405">
    <property type="entry name" value="Topo_IA_core_domain"/>
</dbReference>
<dbReference type="PANTHER" id="PTHR11390:SF21">
    <property type="entry name" value="DNA TOPOISOMERASE 3-ALPHA"/>
    <property type="match status" value="1"/>
</dbReference>
<dbReference type="EMBL" id="JBDODL010005826">
    <property type="protein sequence ID" value="MES1923362.1"/>
    <property type="molecule type" value="Genomic_DNA"/>
</dbReference>
<protein>
    <recommendedName>
        <fullName evidence="2">DNA topoisomerase</fullName>
        <ecNumber evidence="2">5.6.2.1</ecNumber>
    </recommendedName>
</protein>
<dbReference type="SUPFAM" id="SSF56712">
    <property type="entry name" value="Prokaryotic type I DNA topoisomerase"/>
    <property type="match status" value="1"/>
</dbReference>
<keyword evidence="1 2" id="KW-0413">Isomerase</keyword>
<organism evidence="4 5">
    <name type="scientific">Bonamia ostreae</name>
    <dbReference type="NCBI Taxonomy" id="126728"/>
    <lineage>
        <taxon>Eukaryota</taxon>
        <taxon>Sar</taxon>
        <taxon>Rhizaria</taxon>
        <taxon>Endomyxa</taxon>
        <taxon>Ascetosporea</taxon>
        <taxon>Haplosporida</taxon>
        <taxon>Bonamia</taxon>
    </lineage>
</organism>
<dbReference type="InterPro" id="IPR000380">
    <property type="entry name" value="Topo_IA"/>
</dbReference>
<keyword evidence="2" id="KW-0238">DNA-binding</keyword>
<feature type="domain" description="Topo IA-type catalytic" evidence="3">
    <location>
        <begin position="1"/>
        <end position="95"/>
    </location>
</feature>
<sequence length="129" mass="14706">MDENGIGTDATIAQHISKIQEREYVIKTQQNLFEPTPLGEALITAFQNTEDERIINLSKPHVRATMERNMSSIAEGSLQRSEFLNNCLTEMQSVFRSIKERYGDVIDNAVGGFFESTQNFNNLRELEFS</sequence>
<accession>A0ABV2AVD5</accession>
<dbReference type="InterPro" id="IPR013497">
    <property type="entry name" value="Topo_IA_cen"/>
</dbReference>
<dbReference type="Proteomes" id="UP001439008">
    <property type="component" value="Unassembled WGS sequence"/>
</dbReference>
<comment type="catalytic activity">
    <reaction evidence="2">
        <text>ATP-independent breakage of single-stranded DNA, followed by passage and rejoining.</text>
        <dbReference type="EC" id="5.6.2.1"/>
    </reaction>
</comment>
<evidence type="ECO:0000256" key="1">
    <source>
        <dbReference type="ARBA" id="ARBA00023235"/>
    </source>
</evidence>
<evidence type="ECO:0000256" key="2">
    <source>
        <dbReference type="RuleBase" id="RU362092"/>
    </source>
</evidence>
<keyword evidence="5" id="KW-1185">Reference proteome</keyword>
<evidence type="ECO:0000313" key="5">
    <source>
        <dbReference type="Proteomes" id="UP001439008"/>
    </source>
</evidence>
<dbReference type="PROSITE" id="PS52039">
    <property type="entry name" value="TOPO_IA_2"/>
    <property type="match status" value="1"/>
</dbReference>
<dbReference type="Gene3D" id="1.10.460.10">
    <property type="entry name" value="Topoisomerase I, domain 2"/>
    <property type="match status" value="1"/>
</dbReference>
<dbReference type="PANTHER" id="PTHR11390">
    <property type="entry name" value="PROKARYOTIC DNA TOPOISOMERASE"/>
    <property type="match status" value="1"/>
</dbReference>
<gene>
    <name evidence="4" type="ORF">MHBO_004927</name>
</gene>
<comment type="caution">
    <text evidence="4">The sequence shown here is derived from an EMBL/GenBank/DDBJ whole genome shotgun (WGS) entry which is preliminary data.</text>
</comment>
<comment type="similarity">
    <text evidence="2">Belongs to the type IA topoisomerase family.</text>
</comment>